<dbReference type="Proteomes" id="UP000553766">
    <property type="component" value="Unassembled WGS sequence"/>
</dbReference>
<dbReference type="SUPFAM" id="SSF46785">
    <property type="entry name" value="Winged helix' DNA-binding domain"/>
    <property type="match status" value="1"/>
</dbReference>
<dbReference type="EMBL" id="JACIJS010000001">
    <property type="protein sequence ID" value="MBB5514082.1"/>
    <property type="molecule type" value="Genomic_DNA"/>
</dbReference>
<dbReference type="GO" id="GO:0032259">
    <property type="term" value="P:methylation"/>
    <property type="evidence" value="ECO:0007669"/>
    <property type="project" value="UniProtKB-KW"/>
</dbReference>
<dbReference type="EC" id="2.1.1.210" evidence="6"/>
<dbReference type="InterPro" id="IPR001077">
    <property type="entry name" value="COMT_C"/>
</dbReference>
<feature type="domain" description="O-methyltransferase C-terminal" evidence="4">
    <location>
        <begin position="144"/>
        <end position="358"/>
    </location>
</feature>
<keyword evidence="7" id="KW-1185">Reference proteome</keyword>
<dbReference type="InterPro" id="IPR036388">
    <property type="entry name" value="WH-like_DNA-bd_sf"/>
</dbReference>
<dbReference type="InterPro" id="IPR036390">
    <property type="entry name" value="WH_DNA-bd_sf"/>
</dbReference>
<keyword evidence="2 6" id="KW-0808">Transferase</keyword>
<protein>
    <submittedName>
        <fullName evidence="6">Demethylspheroidene O-methyltransferase</fullName>
        <ecNumber evidence="6">2.1.1.210</ecNumber>
    </submittedName>
</protein>
<dbReference type="InterPro" id="IPR016461">
    <property type="entry name" value="COMT-like"/>
</dbReference>
<dbReference type="GO" id="GO:0043803">
    <property type="term" value="F:hydroxyneurosporene-O-methyltransferase activity"/>
    <property type="evidence" value="ECO:0007669"/>
    <property type="project" value="UniProtKB-EC"/>
</dbReference>
<evidence type="ECO:0000259" key="5">
    <source>
        <dbReference type="Pfam" id="PF08100"/>
    </source>
</evidence>
<evidence type="ECO:0000256" key="3">
    <source>
        <dbReference type="ARBA" id="ARBA00022691"/>
    </source>
</evidence>
<dbReference type="InterPro" id="IPR012967">
    <property type="entry name" value="COMT_dimerisation"/>
</dbReference>
<evidence type="ECO:0000256" key="1">
    <source>
        <dbReference type="ARBA" id="ARBA00022603"/>
    </source>
</evidence>
<keyword evidence="1 6" id="KW-0489">Methyltransferase</keyword>
<dbReference type="AlphaFoldDB" id="A0A840WK86"/>
<dbReference type="Pfam" id="PF00891">
    <property type="entry name" value="Methyltransf_2"/>
    <property type="match status" value="1"/>
</dbReference>
<gene>
    <name evidence="6" type="ORF">FHS89_000080</name>
</gene>
<comment type="caution">
    <text evidence="6">The sequence shown here is derived from an EMBL/GenBank/DDBJ whole genome shotgun (WGS) entry which is preliminary data.</text>
</comment>
<keyword evidence="3" id="KW-0949">S-adenosyl-L-methionine</keyword>
<evidence type="ECO:0000313" key="6">
    <source>
        <dbReference type="EMBL" id="MBB5514082.1"/>
    </source>
</evidence>
<reference evidence="6 7" key="1">
    <citation type="submission" date="2020-08" db="EMBL/GenBank/DDBJ databases">
        <title>Genomic Encyclopedia of Type Strains, Phase IV (KMG-IV): sequencing the most valuable type-strain genomes for metagenomic binning, comparative biology and taxonomic classification.</title>
        <authorList>
            <person name="Goeker M."/>
        </authorList>
    </citation>
    <scope>NUCLEOTIDE SEQUENCE [LARGE SCALE GENOMIC DNA]</scope>
    <source>
        <strain evidence="6 7">DSM 103377</strain>
    </source>
</reference>
<accession>A0A840WK86</accession>
<evidence type="ECO:0000313" key="7">
    <source>
        <dbReference type="Proteomes" id="UP000553766"/>
    </source>
</evidence>
<feature type="domain" description="O-methyltransferase dimerisation" evidence="5">
    <location>
        <begin position="54"/>
        <end position="127"/>
    </location>
</feature>
<dbReference type="PIRSF" id="PIRSF005739">
    <property type="entry name" value="O-mtase"/>
    <property type="match status" value="1"/>
</dbReference>
<name>A0A840WK86_9RHOB</name>
<evidence type="ECO:0000259" key="4">
    <source>
        <dbReference type="Pfam" id="PF00891"/>
    </source>
</evidence>
<sequence>MVALPQDRGTPPRQGGWFYRWRTAKIADPAFQEWAARFPLTRPFVRKQAEALYDLVAGFVYSQVLHAFVELDIPRRLMTRPRSADALAPEIGLTPEATRRLLQAAVAIGLCRVRHGKYRLSQMGAALIGAPGVIEMIRHHPQFYQDVADPVALLRGEVDTNLSKYWGYVGGAQTHDMQEDIAAPYSALMAVSQAMVAAETRAAYPMDRHKVLLDIGGGEGAFVSAMLAYAPDLRGIVFDLPAVAERATARLEREGLSRRAEATGGSFLTDPIPQGADLISLIRVCYDHQDDVVRALLRKIRKALPPGGRLLISEPMSGGDRPTRPGDAYFGFYTAAMSTGRPRSLAEHAANLEEAGFSDVKAHPTAQPFITQVISARAD</sequence>
<dbReference type="Gene3D" id="1.10.10.10">
    <property type="entry name" value="Winged helix-like DNA-binding domain superfamily/Winged helix DNA-binding domain"/>
    <property type="match status" value="1"/>
</dbReference>
<dbReference type="PROSITE" id="PS51683">
    <property type="entry name" value="SAM_OMT_II"/>
    <property type="match status" value="1"/>
</dbReference>
<organism evidence="6 7">
    <name type="scientific">Rubricella aquisinus</name>
    <dbReference type="NCBI Taxonomy" id="2028108"/>
    <lineage>
        <taxon>Bacteria</taxon>
        <taxon>Pseudomonadati</taxon>
        <taxon>Pseudomonadota</taxon>
        <taxon>Alphaproteobacteria</taxon>
        <taxon>Rhodobacterales</taxon>
        <taxon>Paracoccaceae</taxon>
        <taxon>Rubricella</taxon>
    </lineage>
</organism>
<dbReference type="RefSeq" id="WP_184007335.1">
    <property type="nucleotide sequence ID" value="NZ_JACIJS010000001.1"/>
</dbReference>
<dbReference type="CDD" id="cd02440">
    <property type="entry name" value="AdoMet_MTases"/>
    <property type="match status" value="1"/>
</dbReference>
<dbReference type="InterPro" id="IPR029063">
    <property type="entry name" value="SAM-dependent_MTases_sf"/>
</dbReference>
<dbReference type="Pfam" id="PF08100">
    <property type="entry name" value="Dimerisation"/>
    <property type="match status" value="1"/>
</dbReference>
<evidence type="ECO:0000256" key="2">
    <source>
        <dbReference type="ARBA" id="ARBA00022679"/>
    </source>
</evidence>
<dbReference type="GO" id="GO:0008171">
    <property type="term" value="F:O-methyltransferase activity"/>
    <property type="evidence" value="ECO:0007669"/>
    <property type="project" value="InterPro"/>
</dbReference>
<dbReference type="Gene3D" id="3.40.50.150">
    <property type="entry name" value="Vaccinia Virus protein VP39"/>
    <property type="match status" value="1"/>
</dbReference>
<dbReference type="GO" id="GO:0046983">
    <property type="term" value="F:protein dimerization activity"/>
    <property type="evidence" value="ECO:0007669"/>
    <property type="project" value="InterPro"/>
</dbReference>
<dbReference type="SUPFAM" id="SSF53335">
    <property type="entry name" value="S-adenosyl-L-methionine-dependent methyltransferases"/>
    <property type="match status" value="1"/>
</dbReference>
<dbReference type="PANTHER" id="PTHR43712:SF2">
    <property type="entry name" value="O-METHYLTRANSFERASE CICE"/>
    <property type="match status" value="1"/>
</dbReference>
<dbReference type="PANTHER" id="PTHR43712">
    <property type="entry name" value="PUTATIVE (AFU_ORTHOLOGUE AFUA_4G14580)-RELATED"/>
    <property type="match status" value="1"/>
</dbReference>
<proteinExistence type="predicted"/>